<evidence type="ECO:0000259" key="3">
    <source>
        <dbReference type="PROSITE" id="PS51746"/>
    </source>
</evidence>
<dbReference type="EC" id="3.1.3.16" evidence="1"/>
<feature type="compositionally biased region" description="Low complexity" evidence="2">
    <location>
        <begin position="131"/>
        <end position="164"/>
    </location>
</feature>
<dbReference type="InterPro" id="IPR001932">
    <property type="entry name" value="PPM-type_phosphatase-like_dom"/>
</dbReference>
<accession>A0A2V0PEY8</accession>
<keyword evidence="1" id="KW-0904">Protein phosphatase</keyword>
<feature type="region of interest" description="Disordered" evidence="2">
    <location>
        <begin position="586"/>
        <end position="606"/>
    </location>
</feature>
<dbReference type="InterPro" id="IPR036457">
    <property type="entry name" value="PPM-type-like_dom_sf"/>
</dbReference>
<comment type="cofactor">
    <cofactor evidence="1">
        <name>Mg(2+)</name>
        <dbReference type="ChEBI" id="CHEBI:18420"/>
    </cofactor>
</comment>
<dbReference type="OrthoDB" id="515767at2759"/>
<comment type="cofactor">
    <cofactor evidence="1">
        <name>Mn(2+)</name>
        <dbReference type="ChEBI" id="CHEBI:29035"/>
    </cofactor>
</comment>
<keyword evidence="1" id="KW-0464">Manganese</keyword>
<protein>
    <recommendedName>
        <fullName evidence="1">Protein phosphatase</fullName>
        <ecNumber evidence="1">3.1.3.16</ecNumber>
    </recommendedName>
</protein>
<dbReference type="PROSITE" id="PS51746">
    <property type="entry name" value="PPM_2"/>
    <property type="match status" value="1"/>
</dbReference>
<dbReference type="Gene3D" id="3.60.40.10">
    <property type="entry name" value="PPM-type phosphatase domain"/>
    <property type="match status" value="1"/>
</dbReference>
<feature type="compositionally biased region" description="Low complexity" evidence="2">
    <location>
        <begin position="178"/>
        <end position="187"/>
    </location>
</feature>
<evidence type="ECO:0000256" key="2">
    <source>
        <dbReference type="SAM" id="MobiDB-lite"/>
    </source>
</evidence>
<sequence>MQWLVLSDVIAGGGAVDAPKRAQLQRRRGGRKLKRESAKTKAKAAALERAAALELGGARDQMIMPLPPAQPHGANGAAPQPQPLCCPDNARRLAAQLGLSQLSSVPLSCNASLASSPCNSGPLPVIALAGSSSAPDSPVAADGGSVCSSVVSSSSGGESSSGAANRPPRRAGPLAAKGSCLSVSSLSGGDGGRALEADSASSRAPRAAQGPAPARARPAPSPFAAVAALPPLELSELRLTPLQTSASAPSLGVDAPAAAAAPPAISPAKARLIAQLRRRQSERELEAAAAAAGEALCTGPPLPPAERGLVLVSGGSVIPHVAKAATGGEDAYFVTDAGHGALGVADGVSSWAADGVNPGDYSRSLVQNLRDLMERMPSSSAPGTRPPFEGRAVLRRAQMATHKQGSATVILAALRRRPAGARPRPSAADDPDDDAAAAEAAARAEDARGVASYDLHVASLGDCGVRVVRDGKVVLATRPQVHDFNLPFQMSHPAIVPNTDTADSADRYLIEVQEGDVVIAGSDGLFDNVWEDQLLSVLAEALDPSKPTRAAASPPPAEPQPRLKRSSSSFLFSRRSRDALCDAGDCGASAAAPPPPPSGGSKLFGRLRRGGGSASCSDLRLVSSRSTASLCELMDPPSEDGSSPPPSVDACVSISSERSRSVPAAGAAALDAAIAAAAADAPPPTRAQLAQRAADALSRTAHRNAQNEHFKSPWSVAAGRQGLMAKLFAKGGKMDDCTCVVAVVAAAGTADDAPAAGARAPSC</sequence>
<dbReference type="PANTHER" id="PTHR12320">
    <property type="entry name" value="PROTEIN PHOSPHATASE 2C"/>
    <property type="match status" value="1"/>
</dbReference>
<gene>
    <name evidence="4" type="ORF">Rsub_08637</name>
</gene>
<feature type="domain" description="PPM-type phosphatase" evidence="3">
    <location>
        <begin position="315"/>
        <end position="744"/>
    </location>
</feature>
<comment type="caution">
    <text evidence="4">The sequence shown here is derived from an EMBL/GenBank/DDBJ whole genome shotgun (WGS) entry which is preliminary data.</text>
</comment>
<name>A0A2V0PEY8_9CHLO</name>
<keyword evidence="5" id="KW-1185">Reference proteome</keyword>
<reference evidence="4 5" key="1">
    <citation type="journal article" date="2018" name="Sci. Rep.">
        <title>Raphidocelis subcapitata (=Pseudokirchneriella subcapitata) provides an insight into genome evolution and environmental adaptations in the Sphaeropleales.</title>
        <authorList>
            <person name="Suzuki S."/>
            <person name="Yamaguchi H."/>
            <person name="Nakajima N."/>
            <person name="Kawachi M."/>
        </authorList>
    </citation>
    <scope>NUCLEOTIDE SEQUENCE [LARGE SCALE GENOMIC DNA]</scope>
    <source>
        <strain evidence="4 5">NIES-35</strain>
    </source>
</reference>
<comment type="similarity">
    <text evidence="1">Belongs to the PP2C family.</text>
</comment>
<dbReference type="GO" id="GO:0046872">
    <property type="term" value="F:metal ion binding"/>
    <property type="evidence" value="ECO:0007669"/>
    <property type="project" value="UniProtKB-UniRule"/>
</dbReference>
<evidence type="ECO:0000313" key="5">
    <source>
        <dbReference type="Proteomes" id="UP000247498"/>
    </source>
</evidence>
<feature type="region of interest" description="Disordered" evidence="2">
    <location>
        <begin position="546"/>
        <end position="568"/>
    </location>
</feature>
<organism evidence="4 5">
    <name type="scientific">Raphidocelis subcapitata</name>
    <dbReference type="NCBI Taxonomy" id="307507"/>
    <lineage>
        <taxon>Eukaryota</taxon>
        <taxon>Viridiplantae</taxon>
        <taxon>Chlorophyta</taxon>
        <taxon>core chlorophytes</taxon>
        <taxon>Chlorophyceae</taxon>
        <taxon>CS clade</taxon>
        <taxon>Sphaeropleales</taxon>
        <taxon>Selenastraceae</taxon>
        <taxon>Raphidocelis</taxon>
    </lineage>
</organism>
<dbReference type="SMART" id="SM00332">
    <property type="entry name" value="PP2Cc"/>
    <property type="match status" value="1"/>
</dbReference>
<feature type="region of interest" description="Disordered" evidence="2">
    <location>
        <begin position="631"/>
        <end position="651"/>
    </location>
</feature>
<comment type="catalytic activity">
    <reaction evidence="1">
        <text>O-phospho-L-seryl-[protein] + H2O = L-seryl-[protein] + phosphate</text>
        <dbReference type="Rhea" id="RHEA:20629"/>
        <dbReference type="Rhea" id="RHEA-COMP:9863"/>
        <dbReference type="Rhea" id="RHEA-COMP:11604"/>
        <dbReference type="ChEBI" id="CHEBI:15377"/>
        <dbReference type="ChEBI" id="CHEBI:29999"/>
        <dbReference type="ChEBI" id="CHEBI:43474"/>
        <dbReference type="ChEBI" id="CHEBI:83421"/>
        <dbReference type="EC" id="3.1.3.16"/>
    </reaction>
</comment>
<dbReference type="InterPro" id="IPR039123">
    <property type="entry name" value="PPTC7"/>
</dbReference>
<feature type="region of interest" description="Disordered" evidence="2">
    <location>
        <begin position="131"/>
        <end position="219"/>
    </location>
</feature>
<dbReference type="Proteomes" id="UP000247498">
    <property type="component" value="Unassembled WGS sequence"/>
</dbReference>
<keyword evidence="1" id="KW-0479">Metal-binding</keyword>
<dbReference type="SUPFAM" id="SSF81606">
    <property type="entry name" value="PP2C-like"/>
    <property type="match status" value="1"/>
</dbReference>
<keyword evidence="1" id="KW-0460">Magnesium</keyword>
<dbReference type="AlphaFoldDB" id="A0A2V0PEY8"/>
<evidence type="ECO:0000256" key="1">
    <source>
        <dbReference type="RuleBase" id="RU366020"/>
    </source>
</evidence>
<keyword evidence="1" id="KW-0378">Hydrolase</keyword>
<proteinExistence type="inferred from homology"/>
<feature type="compositionally biased region" description="Low complexity" evidence="2">
    <location>
        <begin position="197"/>
        <end position="219"/>
    </location>
</feature>
<comment type="catalytic activity">
    <reaction evidence="1">
        <text>O-phospho-L-threonyl-[protein] + H2O = L-threonyl-[protein] + phosphate</text>
        <dbReference type="Rhea" id="RHEA:47004"/>
        <dbReference type="Rhea" id="RHEA-COMP:11060"/>
        <dbReference type="Rhea" id="RHEA-COMP:11605"/>
        <dbReference type="ChEBI" id="CHEBI:15377"/>
        <dbReference type="ChEBI" id="CHEBI:30013"/>
        <dbReference type="ChEBI" id="CHEBI:43474"/>
        <dbReference type="ChEBI" id="CHEBI:61977"/>
        <dbReference type="EC" id="3.1.3.16"/>
    </reaction>
</comment>
<dbReference type="PANTHER" id="PTHR12320:SF1">
    <property type="entry name" value="PROTEIN PHOSPHATASE PTC7 HOMOLOG"/>
    <property type="match status" value="1"/>
</dbReference>
<evidence type="ECO:0000313" key="4">
    <source>
        <dbReference type="EMBL" id="GBF95655.1"/>
    </source>
</evidence>
<dbReference type="GO" id="GO:0004722">
    <property type="term" value="F:protein serine/threonine phosphatase activity"/>
    <property type="evidence" value="ECO:0007669"/>
    <property type="project" value="UniProtKB-EC"/>
</dbReference>
<dbReference type="EMBL" id="BDRX01000068">
    <property type="protein sequence ID" value="GBF95655.1"/>
    <property type="molecule type" value="Genomic_DNA"/>
</dbReference>
<dbReference type="InParanoid" id="A0A2V0PEY8"/>